<keyword evidence="1" id="KW-0812">Transmembrane</keyword>
<protein>
    <submittedName>
        <fullName evidence="2">Uncharacterized protein</fullName>
    </submittedName>
</protein>
<keyword evidence="3" id="KW-1185">Reference proteome</keyword>
<feature type="transmembrane region" description="Helical" evidence="1">
    <location>
        <begin position="95"/>
        <end position="118"/>
    </location>
</feature>
<proteinExistence type="predicted"/>
<feature type="transmembrane region" description="Helical" evidence="1">
    <location>
        <begin position="6"/>
        <end position="27"/>
    </location>
</feature>
<dbReference type="RefSeq" id="WP_279675260.1">
    <property type="nucleotide sequence ID" value="NZ_CP122566.1"/>
</dbReference>
<evidence type="ECO:0000313" key="2">
    <source>
        <dbReference type="EMBL" id="WGH94108.1"/>
    </source>
</evidence>
<evidence type="ECO:0000313" key="3">
    <source>
        <dbReference type="Proteomes" id="UP001224674"/>
    </source>
</evidence>
<dbReference type="Proteomes" id="UP001224674">
    <property type="component" value="Chromosome"/>
</dbReference>
<organism evidence="2 3">
    <name type="scientific">Auritidibacter ignavus</name>
    <dbReference type="NCBI Taxonomy" id="678932"/>
    <lineage>
        <taxon>Bacteria</taxon>
        <taxon>Bacillati</taxon>
        <taxon>Actinomycetota</taxon>
        <taxon>Actinomycetes</taxon>
        <taxon>Micrococcales</taxon>
        <taxon>Micrococcaceae</taxon>
        <taxon>Auritidibacter</taxon>
    </lineage>
</organism>
<name>A0AAJ6DFA7_9MICC</name>
<feature type="transmembrane region" description="Helical" evidence="1">
    <location>
        <begin position="67"/>
        <end position="86"/>
    </location>
</feature>
<dbReference type="EMBL" id="CP122566">
    <property type="protein sequence ID" value="WGH94108.1"/>
    <property type="molecule type" value="Genomic_DNA"/>
</dbReference>
<keyword evidence="1" id="KW-1133">Transmembrane helix</keyword>
<accession>A0AAJ6DFA7</accession>
<keyword evidence="1" id="KW-0472">Membrane</keyword>
<gene>
    <name evidence="2" type="ORF">QDX21_04780</name>
</gene>
<reference evidence="2 3" key="1">
    <citation type="submission" date="2023-03" db="EMBL/GenBank/DDBJ databases">
        <title>Complete genome sequences of several Auritidibacter ignavus strains isolated from ear infections.</title>
        <authorList>
            <person name="Baehr T."/>
            <person name="Baumhoegger A.M."/>
        </authorList>
    </citation>
    <scope>NUCLEOTIDE SEQUENCE [LARGE SCALE GENOMIC DNA]</scope>
    <source>
        <strain evidence="2 3">BABAE-6</strain>
    </source>
</reference>
<evidence type="ECO:0000256" key="1">
    <source>
        <dbReference type="SAM" id="Phobius"/>
    </source>
</evidence>
<dbReference type="AlphaFoldDB" id="A0AAJ6DFA7"/>
<feature type="transmembrane region" description="Helical" evidence="1">
    <location>
        <begin position="34"/>
        <end position="55"/>
    </location>
</feature>
<sequence>MVLDAWFWVATAICLGSLAICVVMTIIRTFPDDLSILSVGAVEIFLVIYGIYAAITPVEIQGPLWEFWGYLVVALILPVVAFFWAITDKSRWSNLVLGAMGPTVLVMIHRMQVIWHAWYGD</sequence>